<dbReference type="InterPro" id="IPR029069">
    <property type="entry name" value="HotDog_dom_sf"/>
</dbReference>
<dbReference type="PANTHER" id="PTHR42856:SF1">
    <property type="entry name" value="ACYL-COENZYME A THIOESTERASE PAAI"/>
    <property type="match status" value="1"/>
</dbReference>
<dbReference type="InterPro" id="IPR003736">
    <property type="entry name" value="PAAI_dom"/>
</dbReference>
<evidence type="ECO:0000313" key="3">
    <source>
        <dbReference type="EMBL" id="SAK95002.1"/>
    </source>
</evidence>
<dbReference type="Proteomes" id="UP000054911">
    <property type="component" value="Unassembled WGS sequence"/>
</dbReference>
<evidence type="ECO:0000259" key="2">
    <source>
        <dbReference type="Pfam" id="PF03061"/>
    </source>
</evidence>
<accession>A0A158DK25</accession>
<comment type="caution">
    <text evidence="3">The sequence shown here is derived from an EMBL/GenBank/DDBJ whole genome shotgun (WGS) entry which is preliminary data.</text>
</comment>
<dbReference type="PANTHER" id="PTHR42856">
    <property type="entry name" value="ACYL-COENZYME A THIOESTERASE PAAI"/>
    <property type="match status" value="1"/>
</dbReference>
<protein>
    <submittedName>
        <fullName evidence="3">Thioesterase</fullName>
    </submittedName>
</protein>
<dbReference type="Gene3D" id="3.10.129.10">
    <property type="entry name" value="Hotdog Thioesterase"/>
    <property type="match status" value="1"/>
</dbReference>
<dbReference type="AlphaFoldDB" id="A0A158DK25"/>
<dbReference type="CDD" id="cd03443">
    <property type="entry name" value="PaaI_thioesterase"/>
    <property type="match status" value="1"/>
</dbReference>
<dbReference type="InterPro" id="IPR052723">
    <property type="entry name" value="Acyl-CoA_thioesterase_PaaI"/>
</dbReference>
<dbReference type="RefSeq" id="WP_061179297.1">
    <property type="nucleotide sequence ID" value="NZ_FCOE02000041.1"/>
</dbReference>
<dbReference type="EMBL" id="FCOE02000041">
    <property type="protein sequence ID" value="SAK95002.1"/>
    <property type="molecule type" value="Genomic_DNA"/>
</dbReference>
<keyword evidence="1" id="KW-0378">Hydrolase</keyword>
<feature type="domain" description="Thioesterase" evidence="2">
    <location>
        <begin position="63"/>
        <end position="137"/>
    </location>
</feature>
<sequence>MMPSFQTDAIVETRNVSRNTKDLLNQFDSPFVDGLGIERVKRSADECEIVLPLKQAHLNTWEIAHGGISMTLSDVALALAACSGAASDTGVVTMELKVSFLQPGREILYSKGRVLHRFRRIADCEGEIVDGEGRLVAKALGTFRYIKRTPAVDHMQPRTSKVT</sequence>
<evidence type="ECO:0000313" key="4">
    <source>
        <dbReference type="Proteomes" id="UP000054911"/>
    </source>
</evidence>
<keyword evidence="4" id="KW-1185">Reference proteome</keyword>
<reference evidence="3" key="1">
    <citation type="submission" date="2016-01" db="EMBL/GenBank/DDBJ databases">
        <authorList>
            <person name="Peeters C."/>
        </authorList>
    </citation>
    <scope>NUCLEOTIDE SEQUENCE [LARGE SCALE GENOMIC DNA]</scope>
    <source>
        <strain evidence="3">LMG 29323</strain>
    </source>
</reference>
<dbReference type="NCBIfam" id="TIGR00369">
    <property type="entry name" value="unchar_dom_1"/>
    <property type="match status" value="1"/>
</dbReference>
<evidence type="ECO:0000256" key="1">
    <source>
        <dbReference type="ARBA" id="ARBA00022801"/>
    </source>
</evidence>
<name>A0A158DK25_9BURK</name>
<dbReference type="Pfam" id="PF03061">
    <property type="entry name" value="4HBT"/>
    <property type="match status" value="1"/>
</dbReference>
<dbReference type="InterPro" id="IPR006683">
    <property type="entry name" value="Thioestr_dom"/>
</dbReference>
<dbReference type="GO" id="GO:0016289">
    <property type="term" value="F:acyl-CoA hydrolase activity"/>
    <property type="evidence" value="ECO:0007669"/>
    <property type="project" value="UniProtKB-ARBA"/>
</dbReference>
<dbReference type="STRING" id="1777141.AWB80_07049"/>
<organism evidence="3 4">
    <name type="scientific">Caballeronia pedi</name>
    <dbReference type="NCBI Taxonomy" id="1777141"/>
    <lineage>
        <taxon>Bacteria</taxon>
        <taxon>Pseudomonadati</taxon>
        <taxon>Pseudomonadota</taxon>
        <taxon>Betaproteobacteria</taxon>
        <taxon>Burkholderiales</taxon>
        <taxon>Burkholderiaceae</taxon>
        <taxon>Caballeronia</taxon>
    </lineage>
</organism>
<dbReference type="SUPFAM" id="SSF54637">
    <property type="entry name" value="Thioesterase/thiol ester dehydrase-isomerase"/>
    <property type="match status" value="1"/>
</dbReference>
<gene>
    <name evidence="3" type="ORF">AWB80_07049</name>
</gene>
<proteinExistence type="predicted"/>